<dbReference type="InterPro" id="IPR009057">
    <property type="entry name" value="Homeodomain-like_sf"/>
</dbReference>
<dbReference type="Proteomes" id="UP000248057">
    <property type="component" value="Unassembled WGS sequence"/>
</dbReference>
<keyword evidence="8" id="KW-0804">Transcription</keyword>
<proteinExistence type="predicted"/>
<evidence type="ECO:0000256" key="5">
    <source>
        <dbReference type="ARBA" id="ARBA00023012"/>
    </source>
</evidence>
<sequence>MVTVLIVDDEPNVLEGVKRLLDWEKLGVGRIWTAKTSLEVMSHIIDWNPDICLVDVRIGNDMGYELIECLSGLGIHSNYIMMSGYDDFHYVREALRCGALDYLLKPVGAEELEACIRKVIMEQLHGTLPEAEQKNGDPILKIEYEAMSPLIHKIVLMVAAEYGGHISLKIIADKFRMNSTYLGQIFIKETGMKFSEYLMCYRLCMAREQIVNSDEKIAVIAASVGYTNMNYFYQQFNQYYHTTPSEMRIRGSERN</sequence>
<evidence type="ECO:0000256" key="9">
    <source>
        <dbReference type="ARBA" id="ARBA00024867"/>
    </source>
</evidence>
<feature type="domain" description="HTH araC/xylS-type" evidence="11">
    <location>
        <begin position="152"/>
        <end position="250"/>
    </location>
</feature>
<dbReference type="InterPro" id="IPR011006">
    <property type="entry name" value="CheY-like_superfamily"/>
</dbReference>
<dbReference type="Gene3D" id="3.40.50.2300">
    <property type="match status" value="1"/>
</dbReference>
<name>A0A2V3Y8Z9_9FIRM</name>
<dbReference type="EMBL" id="QJKD01000005">
    <property type="protein sequence ID" value="PXX53799.1"/>
    <property type="molecule type" value="Genomic_DNA"/>
</dbReference>
<keyword evidence="3" id="KW-0963">Cytoplasm</keyword>
<evidence type="ECO:0000256" key="10">
    <source>
        <dbReference type="PROSITE-ProRule" id="PRU00169"/>
    </source>
</evidence>
<evidence type="ECO:0000259" key="12">
    <source>
        <dbReference type="PROSITE" id="PS50110"/>
    </source>
</evidence>
<protein>
    <recommendedName>
        <fullName evidence="2">Stage 0 sporulation protein A homolog</fullName>
    </recommendedName>
</protein>
<dbReference type="Pfam" id="PF12833">
    <property type="entry name" value="HTH_18"/>
    <property type="match status" value="1"/>
</dbReference>
<gene>
    <name evidence="13" type="ORF">DFR60_105288</name>
</gene>
<dbReference type="PROSITE" id="PS50110">
    <property type="entry name" value="RESPONSE_REGULATORY"/>
    <property type="match status" value="1"/>
</dbReference>
<dbReference type="RefSeq" id="WP_110323105.1">
    <property type="nucleotide sequence ID" value="NZ_QJKD01000005.1"/>
</dbReference>
<dbReference type="AlphaFoldDB" id="A0A2V3Y8Z9"/>
<dbReference type="PROSITE" id="PS01124">
    <property type="entry name" value="HTH_ARAC_FAMILY_2"/>
    <property type="match status" value="1"/>
</dbReference>
<evidence type="ECO:0000256" key="4">
    <source>
        <dbReference type="ARBA" id="ARBA00022553"/>
    </source>
</evidence>
<evidence type="ECO:0000256" key="7">
    <source>
        <dbReference type="ARBA" id="ARBA00023125"/>
    </source>
</evidence>
<dbReference type="PANTHER" id="PTHR42713">
    <property type="entry name" value="HISTIDINE KINASE-RELATED"/>
    <property type="match status" value="1"/>
</dbReference>
<comment type="caution">
    <text evidence="13">The sequence shown here is derived from an EMBL/GenBank/DDBJ whole genome shotgun (WGS) entry which is preliminary data.</text>
</comment>
<comment type="subcellular location">
    <subcellularLocation>
        <location evidence="1">Cytoplasm</location>
    </subcellularLocation>
</comment>
<organism evidence="13 14">
    <name type="scientific">Hungatella effluvii</name>
    <dbReference type="NCBI Taxonomy" id="1096246"/>
    <lineage>
        <taxon>Bacteria</taxon>
        <taxon>Bacillati</taxon>
        <taxon>Bacillota</taxon>
        <taxon>Clostridia</taxon>
        <taxon>Lachnospirales</taxon>
        <taxon>Lachnospiraceae</taxon>
        <taxon>Hungatella</taxon>
    </lineage>
</organism>
<accession>A0A2V3Y8Z9</accession>
<evidence type="ECO:0000256" key="2">
    <source>
        <dbReference type="ARBA" id="ARBA00018672"/>
    </source>
</evidence>
<dbReference type="GO" id="GO:0043565">
    <property type="term" value="F:sequence-specific DNA binding"/>
    <property type="evidence" value="ECO:0007669"/>
    <property type="project" value="InterPro"/>
</dbReference>
<evidence type="ECO:0000256" key="3">
    <source>
        <dbReference type="ARBA" id="ARBA00022490"/>
    </source>
</evidence>
<dbReference type="SMART" id="SM00448">
    <property type="entry name" value="REC"/>
    <property type="match status" value="1"/>
</dbReference>
<keyword evidence="14" id="KW-1185">Reference proteome</keyword>
<evidence type="ECO:0000313" key="13">
    <source>
        <dbReference type="EMBL" id="PXX53799.1"/>
    </source>
</evidence>
<feature type="modified residue" description="4-aspartylphosphate" evidence="10">
    <location>
        <position position="55"/>
    </location>
</feature>
<comment type="function">
    <text evidence="9">May play the central regulatory role in sporulation. It may be an element of the effector pathway responsible for the activation of sporulation genes in response to nutritional stress. Spo0A may act in concert with spo0H (a sigma factor) to control the expression of some genes that are critical to the sporulation process.</text>
</comment>
<dbReference type="CDD" id="cd17536">
    <property type="entry name" value="REC_YesN-like"/>
    <property type="match status" value="1"/>
</dbReference>
<dbReference type="Gene3D" id="1.10.10.60">
    <property type="entry name" value="Homeodomain-like"/>
    <property type="match status" value="2"/>
</dbReference>
<dbReference type="SMART" id="SM00342">
    <property type="entry name" value="HTH_ARAC"/>
    <property type="match status" value="1"/>
</dbReference>
<dbReference type="InterPro" id="IPR051552">
    <property type="entry name" value="HptR"/>
</dbReference>
<evidence type="ECO:0000313" key="14">
    <source>
        <dbReference type="Proteomes" id="UP000248057"/>
    </source>
</evidence>
<evidence type="ECO:0000256" key="8">
    <source>
        <dbReference type="ARBA" id="ARBA00023163"/>
    </source>
</evidence>
<keyword evidence="7" id="KW-0238">DNA-binding</keyword>
<dbReference type="InterPro" id="IPR001789">
    <property type="entry name" value="Sig_transdc_resp-reg_receiver"/>
</dbReference>
<evidence type="ECO:0000259" key="11">
    <source>
        <dbReference type="PROSITE" id="PS01124"/>
    </source>
</evidence>
<dbReference type="GO" id="GO:0005737">
    <property type="term" value="C:cytoplasm"/>
    <property type="evidence" value="ECO:0007669"/>
    <property type="project" value="UniProtKB-SubCell"/>
</dbReference>
<dbReference type="Pfam" id="PF00072">
    <property type="entry name" value="Response_reg"/>
    <property type="match status" value="1"/>
</dbReference>
<dbReference type="InterPro" id="IPR018060">
    <property type="entry name" value="HTH_AraC"/>
</dbReference>
<keyword evidence="6" id="KW-0805">Transcription regulation</keyword>
<dbReference type="GeneID" id="86061678"/>
<dbReference type="PANTHER" id="PTHR42713:SF3">
    <property type="entry name" value="TRANSCRIPTIONAL REGULATORY PROTEIN HPTR"/>
    <property type="match status" value="1"/>
</dbReference>
<evidence type="ECO:0000256" key="1">
    <source>
        <dbReference type="ARBA" id="ARBA00004496"/>
    </source>
</evidence>
<keyword evidence="5" id="KW-0902">Two-component regulatory system</keyword>
<dbReference type="GO" id="GO:0003700">
    <property type="term" value="F:DNA-binding transcription factor activity"/>
    <property type="evidence" value="ECO:0007669"/>
    <property type="project" value="InterPro"/>
</dbReference>
<evidence type="ECO:0000256" key="6">
    <source>
        <dbReference type="ARBA" id="ARBA00023015"/>
    </source>
</evidence>
<keyword evidence="4 10" id="KW-0597">Phosphoprotein</keyword>
<dbReference type="SUPFAM" id="SSF46689">
    <property type="entry name" value="Homeodomain-like"/>
    <property type="match status" value="1"/>
</dbReference>
<feature type="domain" description="Response regulatory" evidence="12">
    <location>
        <begin position="3"/>
        <end position="120"/>
    </location>
</feature>
<dbReference type="GO" id="GO:0000160">
    <property type="term" value="P:phosphorelay signal transduction system"/>
    <property type="evidence" value="ECO:0007669"/>
    <property type="project" value="UniProtKB-KW"/>
</dbReference>
<dbReference type="SUPFAM" id="SSF52172">
    <property type="entry name" value="CheY-like"/>
    <property type="match status" value="1"/>
</dbReference>
<reference evidence="13 14" key="1">
    <citation type="submission" date="2018-05" db="EMBL/GenBank/DDBJ databases">
        <title>Genomic Encyclopedia of Type Strains, Phase IV (KMG-IV): sequencing the most valuable type-strain genomes for metagenomic binning, comparative biology and taxonomic classification.</title>
        <authorList>
            <person name="Goeker M."/>
        </authorList>
    </citation>
    <scope>NUCLEOTIDE SEQUENCE [LARGE SCALE GENOMIC DNA]</scope>
    <source>
        <strain evidence="13 14">DSM 24995</strain>
    </source>
</reference>